<organism evidence="8 9">
    <name type="scientific">Candidatus Falkowbacteria bacterium RIFCSPLOWO2_12_FULL_45_10</name>
    <dbReference type="NCBI Taxonomy" id="1797990"/>
    <lineage>
        <taxon>Bacteria</taxon>
        <taxon>Candidatus Falkowiibacteriota</taxon>
    </lineage>
</organism>
<evidence type="ECO:0000256" key="4">
    <source>
        <dbReference type="HAMAP-Rule" id="MF_01365"/>
    </source>
</evidence>
<dbReference type="PIRSF" id="PIRSF002162">
    <property type="entry name" value="Ribosomal_L6"/>
    <property type="match status" value="1"/>
</dbReference>
<dbReference type="GO" id="GO:0019843">
    <property type="term" value="F:rRNA binding"/>
    <property type="evidence" value="ECO:0007669"/>
    <property type="project" value="UniProtKB-UniRule"/>
</dbReference>
<evidence type="ECO:0000313" key="9">
    <source>
        <dbReference type="Proteomes" id="UP000178682"/>
    </source>
</evidence>
<comment type="caution">
    <text evidence="8">The sequence shown here is derived from an EMBL/GenBank/DDBJ whole genome shotgun (WGS) entry which is preliminary data.</text>
</comment>
<dbReference type="FunFam" id="3.90.930.12:FF:000001">
    <property type="entry name" value="50S ribosomal protein L6"/>
    <property type="match status" value="1"/>
</dbReference>
<dbReference type="PROSITE" id="PS00525">
    <property type="entry name" value="RIBOSOMAL_L6_1"/>
    <property type="match status" value="1"/>
</dbReference>
<dbReference type="GO" id="GO:0003735">
    <property type="term" value="F:structural constituent of ribosome"/>
    <property type="evidence" value="ECO:0007669"/>
    <property type="project" value="UniProtKB-UniRule"/>
</dbReference>
<dbReference type="SUPFAM" id="SSF56053">
    <property type="entry name" value="Ribosomal protein L6"/>
    <property type="match status" value="2"/>
</dbReference>
<keyword evidence="3 4" id="KW-0687">Ribonucleoprotein</keyword>
<dbReference type="PRINTS" id="PR00059">
    <property type="entry name" value="RIBOSOMALL6"/>
</dbReference>
<dbReference type="AlphaFoldDB" id="A0A1F5RXL8"/>
<comment type="subunit">
    <text evidence="4">Part of the 50S ribosomal subunit.</text>
</comment>
<keyword evidence="2 4" id="KW-0689">Ribosomal protein</keyword>
<reference evidence="8 9" key="1">
    <citation type="journal article" date="2016" name="Nat. Commun.">
        <title>Thousands of microbial genomes shed light on interconnected biogeochemical processes in an aquifer system.</title>
        <authorList>
            <person name="Anantharaman K."/>
            <person name="Brown C.T."/>
            <person name="Hug L.A."/>
            <person name="Sharon I."/>
            <person name="Castelle C.J."/>
            <person name="Probst A.J."/>
            <person name="Thomas B.C."/>
            <person name="Singh A."/>
            <person name="Wilkins M.J."/>
            <person name="Karaoz U."/>
            <person name="Brodie E.L."/>
            <person name="Williams K.H."/>
            <person name="Hubbard S.S."/>
            <person name="Banfield J.F."/>
        </authorList>
    </citation>
    <scope>NUCLEOTIDE SEQUENCE [LARGE SCALE GENOMIC DNA]</scope>
</reference>
<dbReference type="Gene3D" id="3.90.930.12">
    <property type="entry name" value="Ribosomal protein L6, alpha-beta domain"/>
    <property type="match status" value="2"/>
</dbReference>
<evidence type="ECO:0000256" key="6">
    <source>
        <dbReference type="RuleBase" id="RU003870"/>
    </source>
</evidence>
<keyword evidence="4 6" id="KW-0694">RNA-binding</keyword>
<comment type="function">
    <text evidence="4 6">This protein binds to the 23S rRNA, and is important in its secondary structure. It is located near the subunit interface in the base of the L7/L12 stalk, and near the tRNA binding site of the peptidyltransferase center.</text>
</comment>
<dbReference type="HAMAP" id="MF_01365_B">
    <property type="entry name" value="Ribosomal_uL6_B"/>
    <property type="match status" value="1"/>
</dbReference>
<evidence type="ECO:0000256" key="2">
    <source>
        <dbReference type="ARBA" id="ARBA00022980"/>
    </source>
</evidence>
<dbReference type="InterPro" id="IPR020040">
    <property type="entry name" value="Ribosomal_uL6_a/b-dom"/>
</dbReference>
<gene>
    <name evidence="4" type="primary">rplF</name>
    <name evidence="8" type="ORF">A3G56_01120</name>
</gene>
<evidence type="ECO:0000256" key="5">
    <source>
        <dbReference type="RuleBase" id="RU003869"/>
    </source>
</evidence>
<name>A0A1F5RXL8_9BACT</name>
<feature type="domain" description="Large ribosomal subunit protein uL6 alpha-beta" evidence="7">
    <location>
        <begin position="97"/>
        <end position="169"/>
    </location>
</feature>
<accession>A0A1F5RXL8</accession>
<dbReference type="InterPro" id="IPR002358">
    <property type="entry name" value="Ribosomal_uL6_CS"/>
</dbReference>
<protein>
    <recommendedName>
        <fullName evidence="4">Large ribosomal subunit protein uL6</fullName>
    </recommendedName>
</protein>
<dbReference type="NCBIfam" id="TIGR03654">
    <property type="entry name" value="L6_bact"/>
    <property type="match status" value="1"/>
</dbReference>
<evidence type="ECO:0000256" key="3">
    <source>
        <dbReference type="ARBA" id="ARBA00023274"/>
    </source>
</evidence>
<keyword evidence="4 6" id="KW-0699">rRNA-binding</keyword>
<evidence type="ECO:0000256" key="1">
    <source>
        <dbReference type="ARBA" id="ARBA00009356"/>
    </source>
</evidence>
<proteinExistence type="inferred from homology"/>
<dbReference type="InterPro" id="IPR036789">
    <property type="entry name" value="Ribosomal_uL6-like_a/b-dom_sf"/>
</dbReference>
<feature type="domain" description="Large ribosomal subunit protein uL6 alpha-beta" evidence="7">
    <location>
        <begin position="11"/>
        <end position="88"/>
    </location>
</feature>
<sequence>MSRLGKLPITIPTGTEVKLQADFITVKGPKGELKQNINPLVKVDIADDEGGKQVIKVTVKNALDKKNRALWGLYRMLINNMVEGVNSGFSKQLEVNGVGYRAAVAGNKLVLNIGFSHPVEFPLPSGIAVSVEKNIITVSGIDKQLVGETAAQIRKLRQPEPYKGKGIKYVDETLRRKAGKTAATTAK</sequence>
<dbReference type="GO" id="GO:0002181">
    <property type="term" value="P:cytoplasmic translation"/>
    <property type="evidence" value="ECO:0007669"/>
    <property type="project" value="TreeGrafter"/>
</dbReference>
<dbReference type="PANTHER" id="PTHR11655">
    <property type="entry name" value="60S/50S RIBOSOMAL PROTEIN L6/L9"/>
    <property type="match status" value="1"/>
</dbReference>
<dbReference type="Pfam" id="PF00347">
    <property type="entry name" value="Ribosomal_L6"/>
    <property type="match status" value="2"/>
</dbReference>
<dbReference type="Proteomes" id="UP000178682">
    <property type="component" value="Unassembled WGS sequence"/>
</dbReference>
<evidence type="ECO:0000313" key="8">
    <source>
        <dbReference type="EMBL" id="OGF19170.1"/>
    </source>
</evidence>
<dbReference type="GO" id="GO:0022625">
    <property type="term" value="C:cytosolic large ribosomal subunit"/>
    <property type="evidence" value="ECO:0007669"/>
    <property type="project" value="UniProtKB-UniRule"/>
</dbReference>
<comment type="similarity">
    <text evidence="1 4 5">Belongs to the universal ribosomal protein uL6 family.</text>
</comment>
<dbReference type="PANTHER" id="PTHR11655:SF14">
    <property type="entry name" value="LARGE RIBOSOMAL SUBUNIT PROTEIN UL6M"/>
    <property type="match status" value="1"/>
</dbReference>
<dbReference type="InterPro" id="IPR019906">
    <property type="entry name" value="Ribosomal_uL6_bac-type"/>
</dbReference>
<evidence type="ECO:0000259" key="7">
    <source>
        <dbReference type="Pfam" id="PF00347"/>
    </source>
</evidence>
<dbReference type="EMBL" id="MFFX01000028">
    <property type="protein sequence ID" value="OGF19170.1"/>
    <property type="molecule type" value="Genomic_DNA"/>
</dbReference>
<dbReference type="InterPro" id="IPR000702">
    <property type="entry name" value="Ribosomal_uL6-like"/>
</dbReference>